<sequence>MKKISFLVLASLLFTGCASVKMESQESADRAKQFVAPSQGQAGLYIYRDSGIGRALKKEVRVDGNCVGTTAPDVFFFTEVQGNKEHVISTESEFSPNTLKLYSEAGKNYFVRQYIKMGVFAGGADLELIPEAKGKEAVAKLGMATPGTCSGK</sequence>
<feature type="domain" description="DUF2846" evidence="2">
    <location>
        <begin position="39"/>
        <end position="124"/>
    </location>
</feature>
<organism evidence="3 4">
    <name type="scientific">Pseudacidovorax intermedius</name>
    <dbReference type="NCBI Taxonomy" id="433924"/>
    <lineage>
        <taxon>Bacteria</taxon>
        <taxon>Pseudomonadati</taxon>
        <taxon>Pseudomonadota</taxon>
        <taxon>Betaproteobacteria</taxon>
        <taxon>Burkholderiales</taxon>
        <taxon>Comamonadaceae</taxon>
        <taxon>Pseudacidovorax</taxon>
    </lineage>
</organism>
<evidence type="ECO:0000313" key="4">
    <source>
        <dbReference type="Proteomes" id="UP000255265"/>
    </source>
</evidence>
<proteinExistence type="predicted"/>
<protein>
    <submittedName>
        <fullName evidence="3">Uncharacterized protein DUF2846</fullName>
    </submittedName>
</protein>
<name>A0A370F4X4_9BURK</name>
<evidence type="ECO:0000313" key="3">
    <source>
        <dbReference type="EMBL" id="RDI18567.1"/>
    </source>
</evidence>
<dbReference type="Proteomes" id="UP000255265">
    <property type="component" value="Unassembled WGS sequence"/>
</dbReference>
<evidence type="ECO:0000259" key="2">
    <source>
        <dbReference type="Pfam" id="PF11008"/>
    </source>
</evidence>
<evidence type="ECO:0000256" key="1">
    <source>
        <dbReference type="SAM" id="SignalP"/>
    </source>
</evidence>
<feature type="signal peptide" evidence="1">
    <location>
        <begin position="1"/>
        <end position="20"/>
    </location>
</feature>
<dbReference type="InterPro" id="IPR016596">
    <property type="entry name" value="UCP012335"/>
</dbReference>
<dbReference type="PIRSF" id="PIRSF012335">
    <property type="entry name" value="UCP012335"/>
    <property type="match status" value="1"/>
</dbReference>
<comment type="caution">
    <text evidence="3">The sequence shown here is derived from an EMBL/GenBank/DDBJ whole genome shotgun (WGS) entry which is preliminary data.</text>
</comment>
<dbReference type="Pfam" id="PF11008">
    <property type="entry name" value="DUF2846"/>
    <property type="match status" value="1"/>
</dbReference>
<dbReference type="InterPro" id="IPR022548">
    <property type="entry name" value="DUF2846"/>
</dbReference>
<keyword evidence="1" id="KW-0732">Signal</keyword>
<keyword evidence="4" id="KW-1185">Reference proteome</keyword>
<gene>
    <name evidence="3" type="ORF">DFR41_11414</name>
</gene>
<feature type="chain" id="PRO_5016869925" evidence="1">
    <location>
        <begin position="21"/>
        <end position="152"/>
    </location>
</feature>
<accession>A0A370F4X4</accession>
<dbReference type="PROSITE" id="PS51257">
    <property type="entry name" value="PROKAR_LIPOPROTEIN"/>
    <property type="match status" value="1"/>
</dbReference>
<dbReference type="OrthoDB" id="7375569at2"/>
<dbReference type="AlphaFoldDB" id="A0A370F4X4"/>
<dbReference type="RefSeq" id="WP_043118393.1">
    <property type="nucleotide sequence ID" value="NZ_QQAV01000014.1"/>
</dbReference>
<dbReference type="EMBL" id="QQAV01000014">
    <property type="protein sequence ID" value="RDI18567.1"/>
    <property type="molecule type" value="Genomic_DNA"/>
</dbReference>
<reference evidence="3 4" key="1">
    <citation type="submission" date="2018-07" db="EMBL/GenBank/DDBJ databases">
        <title>Genomic Encyclopedia of Type Strains, Phase IV (KMG-IV): sequencing the most valuable type-strain genomes for metagenomic binning, comparative biology and taxonomic classification.</title>
        <authorList>
            <person name="Goeker M."/>
        </authorList>
    </citation>
    <scope>NUCLEOTIDE SEQUENCE [LARGE SCALE GENOMIC DNA]</scope>
    <source>
        <strain evidence="3 4">DSM 21352</strain>
    </source>
</reference>